<reference evidence="1" key="1">
    <citation type="submission" date="2023-03" db="EMBL/GenBank/DDBJ databases">
        <authorList>
            <person name="Steffen K."/>
            <person name="Cardenas P."/>
        </authorList>
    </citation>
    <scope>NUCLEOTIDE SEQUENCE</scope>
</reference>
<accession>A0AA35X807</accession>
<dbReference type="EMBL" id="CASHTH010003197">
    <property type="protein sequence ID" value="CAI8041605.1"/>
    <property type="molecule type" value="Genomic_DNA"/>
</dbReference>
<dbReference type="Proteomes" id="UP001174909">
    <property type="component" value="Unassembled WGS sequence"/>
</dbReference>
<gene>
    <name evidence="1" type="ORF">GBAR_LOCUS23115</name>
</gene>
<dbReference type="AlphaFoldDB" id="A0AA35X807"/>
<evidence type="ECO:0000313" key="2">
    <source>
        <dbReference type="Proteomes" id="UP001174909"/>
    </source>
</evidence>
<organism evidence="1 2">
    <name type="scientific">Geodia barretti</name>
    <name type="common">Barrett's horny sponge</name>
    <dbReference type="NCBI Taxonomy" id="519541"/>
    <lineage>
        <taxon>Eukaryota</taxon>
        <taxon>Metazoa</taxon>
        <taxon>Porifera</taxon>
        <taxon>Demospongiae</taxon>
        <taxon>Heteroscleromorpha</taxon>
        <taxon>Tetractinellida</taxon>
        <taxon>Astrophorina</taxon>
        <taxon>Geodiidae</taxon>
        <taxon>Geodia</taxon>
    </lineage>
</organism>
<evidence type="ECO:0000313" key="1">
    <source>
        <dbReference type="EMBL" id="CAI8041605.1"/>
    </source>
</evidence>
<comment type="caution">
    <text evidence="1">The sequence shown here is derived from an EMBL/GenBank/DDBJ whole genome shotgun (WGS) entry which is preliminary data.</text>
</comment>
<sequence>MLYISTSSASKVHKASGSVRGASTHSYIPLQLINDFSTS</sequence>
<protein>
    <submittedName>
        <fullName evidence="1">Uncharacterized protein</fullName>
    </submittedName>
</protein>
<proteinExistence type="predicted"/>
<keyword evidence="2" id="KW-1185">Reference proteome</keyword>
<name>A0AA35X807_GEOBA</name>